<gene>
    <name evidence="2" type="ORF">DAPPUDRAFT_115030</name>
</gene>
<dbReference type="PhylomeDB" id="E9HJZ6"/>
<dbReference type="GO" id="GO:0008408">
    <property type="term" value="F:3'-5' exonuclease activity"/>
    <property type="evidence" value="ECO:0007669"/>
    <property type="project" value="InterPro"/>
</dbReference>
<accession>E9HJZ6</accession>
<feature type="compositionally biased region" description="Basic residues" evidence="1">
    <location>
        <begin position="151"/>
        <end position="168"/>
    </location>
</feature>
<sequence>MRLHPTITSTSTVLTQCISSFKENTKSVPLAATLRVAPLPIGLSSDQFKLLVHTVMPSSTSRSRSLDIDIRRYRGNPRASLDSRVENVVLPPDNISVVTRSVVSLSPARDSRSRGGPSRSRSRGPSRSRSRDRSHSRSREPSSSISSRSSRSPRRNRRSRSRSSRRSYRSPASNARRNDRSRSPLRRRHRSPSSDRIRAPRQSLASDTATGLSREKVRSLRSWMLNWLSWLSTHYKIMDIARPLIQLWSSLPPNDPHLQHVESALRLWGVAFRDVTMNRRKNILRQTAPDFLNLLSDPKMFSNHEMSRLFGVHFLNAMAKEADEENKIAKVGRNAGHPQSSKRPFNKFARSGGAITQKSSAGLSSGSHRGNGSNSQRASGSLYSAIISCPYSPVGGRLSQFAHVWRSISSDPFIFYGSLARFFVASISIQFPVQCFELGRPSIDYLFLFLISSPSSSRFVQDLRSEDRPLGRGATLSVAARGTDFVFSLKELIHCVNTVELYKIFCTFRRLPLGGVSEQVVCSTLANCFAAIQQWTIVNKMMLNVGKKDVLTVLDVKAAVPVSVIELCGESITSSRFVRNLGATFDANLNMEKHVTDICRRSQWAVRLERVLLRIDFEVSFEQLF</sequence>
<feature type="region of interest" description="Disordered" evidence="1">
    <location>
        <begin position="357"/>
        <end position="376"/>
    </location>
</feature>
<protein>
    <submittedName>
        <fullName evidence="2">Uncharacterized protein</fullName>
    </submittedName>
</protein>
<dbReference type="PANTHER" id="PTHR34753:SF1">
    <property type="entry name" value="TELOMERASE RNA COMPONENT INTERACTING RNASE"/>
    <property type="match status" value="1"/>
</dbReference>
<feature type="compositionally biased region" description="Low complexity" evidence="1">
    <location>
        <begin position="362"/>
        <end position="375"/>
    </location>
</feature>
<reference evidence="2 3" key="1">
    <citation type="journal article" date="2011" name="Science">
        <title>The ecoresponsive genome of Daphnia pulex.</title>
        <authorList>
            <person name="Colbourne J.K."/>
            <person name="Pfrender M.E."/>
            <person name="Gilbert D."/>
            <person name="Thomas W.K."/>
            <person name="Tucker A."/>
            <person name="Oakley T.H."/>
            <person name="Tokishita S."/>
            <person name="Aerts A."/>
            <person name="Arnold G.J."/>
            <person name="Basu M.K."/>
            <person name="Bauer D.J."/>
            <person name="Caceres C.E."/>
            <person name="Carmel L."/>
            <person name="Casola C."/>
            <person name="Choi J.H."/>
            <person name="Detter J.C."/>
            <person name="Dong Q."/>
            <person name="Dusheyko S."/>
            <person name="Eads B.D."/>
            <person name="Frohlich T."/>
            <person name="Geiler-Samerotte K.A."/>
            <person name="Gerlach D."/>
            <person name="Hatcher P."/>
            <person name="Jogdeo S."/>
            <person name="Krijgsveld J."/>
            <person name="Kriventseva E.V."/>
            <person name="Kultz D."/>
            <person name="Laforsch C."/>
            <person name="Lindquist E."/>
            <person name="Lopez J."/>
            <person name="Manak J.R."/>
            <person name="Muller J."/>
            <person name="Pangilinan J."/>
            <person name="Patwardhan R.P."/>
            <person name="Pitluck S."/>
            <person name="Pritham E.J."/>
            <person name="Rechtsteiner A."/>
            <person name="Rho M."/>
            <person name="Rogozin I.B."/>
            <person name="Sakarya O."/>
            <person name="Salamov A."/>
            <person name="Schaack S."/>
            <person name="Shapiro H."/>
            <person name="Shiga Y."/>
            <person name="Skalitzky C."/>
            <person name="Smith Z."/>
            <person name="Souvorov A."/>
            <person name="Sung W."/>
            <person name="Tang Z."/>
            <person name="Tsuchiya D."/>
            <person name="Tu H."/>
            <person name="Vos H."/>
            <person name="Wang M."/>
            <person name="Wolf Y.I."/>
            <person name="Yamagata H."/>
            <person name="Yamada T."/>
            <person name="Ye Y."/>
            <person name="Shaw J.R."/>
            <person name="Andrews J."/>
            <person name="Crease T.J."/>
            <person name="Tang H."/>
            <person name="Lucas S.M."/>
            <person name="Robertson H.M."/>
            <person name="Bork P."/>
            <person name="Koonin E.V."/>
            <person name="Zdobnov E.M."/>
            <person name="Grigoriev I.V."/>
            <person name="Lynch M."/>
            <person name="Boore J.L."/>
        </authorList>
    </citation>
    <scope>NUCLEOTIDE SEQUENCE [LARGE SCALE GENOMIC DNA]</scope>
</reference>
<proteinExistence type="predicted"/>
<dbReference type="EMBL" id="GL732665">
    <property type="protein sequence ID" value="EFX67954.1"/>
    <property type="molecule type" value="Genomic_DNA"/>
</dbReference>
<dbReference type="KEGG" id="dpx:DAPPUDRAFT_115030"/>
<keyword evidence="3" id="KW-1185">Reference proteome</keyword>
<feature type="region of interest" description="Disordered" evidence="1">
    <location>
        <begin position="105"/>
        <end position="211"/>
    </location>
</feature>
<evidence type="ECO:0000313" key="3">
    <source>
        <dbReference type="Proteomes" id="UP000000305"/>
    </source>
</evidence>
<dbReference type="InParanoid" id="E9HJZ6"/>
<evidence type="ECO:0000256" key="1">
    <source>
        <dbReference type="SAM" id="MobiDB-lite"/>
    </source>
</evidence>
<dbReference type="HOGENOM" id="CLU_437600_0_0_1"/>
<dbReference type="AlphaFoldDB" id="E9HJZ6"/>
<name>E9HJZ6_DAPPU</name>
<dbReference type="InterPro" id="IPR038838">
    <property type="entry name" value="TRIR"/>
</dbReference>
<dbReference type="GO" id="GO:0008409">
    <property type="term" value="F:5'-3' exonuclease activity"/>
    <property type="evidence" value="ECO:0007669"/>
    <property type="project" value="InterPro"/>
</dbReference>
<feature type="compositionally biased region" description="Low complexity" evidence="1">
    <location>
        <begin position="141"/>
        <end position="150"/>
    </location>
</feature>
<dbReference type="Proteomes" id="UP000000305">
    <property type="component" value="Unassembled WGS sequence"/>
</dbReference>
<organism evidence="2 3">
    <name type="scientific">Daphnia pulex</name>
    <name type="common">Water flea</name>
    <dbReference type="NCBI Taxonomy" id="6669"/>
    <lineage>
        <taxon>Eukaryota</taxon>
        <taxon>Metazoa</taxon>
        <taxon>Ecdysozoa</taxon>
        <taxon>Arthropoda</taxon>
        <taxon>Crustacea</taxon>
        <taxon>Branchiopoda</taxon>
        <taxon>Diplostraca</taxon>
        <taxon>Cladocera</taxon>
        <taxon>Anomopoda</taxon>
        <taxon>Daphniidae</taxon>
        <taxon>Daphnia</taxon>
    </lineage>
</organism>
<feature type="compositionally biased region" description="Basic and acidic residues" evidence="1">
    <location>
        <begin position="129"/>
        <end position="140"/>
    </location>
</feature>
<dbReference type="PANTHER" id="PTHR34753">
    <property type="entry name" value="TELOMERASE RNA COMPONENT INTERACTING RNASE"/>
    <property type="match status" value="1"/>
</dbReference>
<evidence type="ECO:0000313" key="2">
    <source>
        <dbReference type="EMBL" id="EFX67954.1"/>
    </source>
</evidence>